<keyword evidence="1" id="KW-0805">Transcription regulation</keyword>
<dbReference type="EMBL" id="BAABJO010000037">
    <property type="protein sequence ID" value="GAA5137372.1"/>
    <property type="molecule type" value="Genomic_DNA"/>
</dbReference>
<comment type="caution">
    <text evidence="6">The sequence shown here is derived from an EMBL/GenBank/DDBJ whole genome shotgun (WGS) entry which is preliminary data.</text>
</comment>
<sequence length="219" mass="23332">MTMPTGRPRDPQIDATVLEATLAVLDESGYGRLTIEEVARRAEATKPAIYRRWPTRQHLALAALAARLGESPVPDTDCTLCDLGEGIGVFLAAFRRIRPGVLAALFADCAAVPELRDAFLTTLFDPPRAAVGRMLERAVARGDLRADIDRGLVLDMLSSVVHYRALFGHAPTTDHEVEQAVEALLSGIAVDYPRLVAHSRAGTGAHHAHARGGGGTAGA</sequence>
<accession>A0ABP9NZB0</accession>
<feature type="domain" description="HTH tetR-type" evidence="5">
    <location>
        <begin position="11"/>
        <end position="71"/>
    </location>
</feature>
<dbReference type="InterPro" id="IPR009057">
    <property type="entry name" value="Homeodomain-like_sf"/>
</dbReference>
<dbReference type="PANTHER" id="PTHR30055">
    <property type="entry name" value="HTH-TYPE TRANSCRIPTIONAL REGULATOR RUTR"/>
    <property type="match status" value="1"/>
</dbReference>
<organism evidence="6 7">
    <name type="scientific">Pseudonocardia adelaidensis</name>
    <dbReference type="NCBI Taxonomy" id="648754"/>
    <lineage>
        <taxon>Bacteria</taxon>
        <taxon>Bacillati</taxon>
        <taxon>Actinomycetota</taxon>
        <taxon>Actinomycetes</taxon>
        <taxon>Pseudonocardiales</taxon>
        <taxon>Pseudonocardiaceae</taxon>
        <taxon>Pseudonocardia</taxon>
    </lineage>
</organism>
<dbReference type="Pfam" id="PF00440">
    <property type="entry name" value="TetR_N"/>
    <property type="match status" value="1"/>
</dbReference>
<dbReference type="SUPFAM" id="SSF46689">
    <property type="entry name" value="Homeodomain-like"/>
    <property type="match status" value="1"/>
</dbReference>
<evidence type="ECO:0000256" key="4">
    <source>
        <dbReference type="PROSITE-ProRule" id="PRU00335"/>
    </source>
</evidence>
<dbReference type="InterPro" id="IPR050109">
    <property type="entry name" value="HTH-type_TetR-like_transc_reg"/>
</dbReference>
<proteinExistence type="predicted"/>
<dbReference type="PROSITE" id="PS50977">
    <property type="entry name" value="HTH_TETR_2"/>
    <property type="match status" value="1"/>
</dbReference>
<name>A0ABP9NZB0_9PSEU</name>
<dbReference type="Gene3D" id="1.10.10.60">
    <property type="entry name" value="Homeodomain-like"/>
    <property type="match status" value="1"/>
</dbReference>
<dbReference type="InterPro" id="IPR011075">
    <property type="entry name" value="TetR_C"/>
</dbReference>
<dbReference type="Pfam" id="PF16859">
    <property type="entry name" value="TetR_C_11"/>
    <property type="match status" value="1"/>
</dbReference>
<evidence type="ECO:0000256" key="1">
    <source>
        <dbReference type="ARBA" id="ARBA00023015"/>
    </source>
</evidence>
<evidence type="ECO:0000313" key="6">
    <source>
        <dbReference type="EMBL" id="GAA5137372.1"/>
    </source>
</evidence>
<dbReference type="InterPro" id="IPR036271">
    <property type="entry name" value="Tet_transcr_reg_TetR-rel_C_sf"/>
</dbReference>
<evidence type="ECO:0000256" key="2">
    <source>
        <dbReference type="ARBA" id="ARBA00023125"/>
    </source>
</evidence>
<dbReference type="Proteomes" id="UP001500804">
    <property type="component" value="Unassembled WGS sequence"/>
</dbReference>
<keyword evidence="7" id="KW-1185">Reference proteome</keyword>
<dbReference type="Gene3D" id="1.10.357.10">
    <property type="entry name" value="Tetracycline Repressor, domain 2"/>
    <property type="match status" value="1"/>
</dbReference>
<dbReference type="PANTHER" id="PTHR30055:SF148">
    <property type="entry name" value="TETR-FAMILY TRANSCRIPTIONAL REGULATOR"/>
    <property type="match status" value="1"/>
</dbReference>
<feature type="DNA-binding region" description="H-T-H motif" evidence="4">
    <location>
        <begin position="34"/>
        <end position="53"/>
    </location>
</feature>
<reference evidence="7" key="1">
    <citation type="journal article" date="2019" name="Int. J. Syst. Evol. Microbiol.">
        <title>The Global Catalogue of Microorganisms (GCM) 10K type strain sequencing project: providing services to taxonomists for standard genome sequencing and annotation.</title>
        <authorList>
            <consortium name="The Broad Institute Genomics Platform"/>
            <consortium name="The Broad Institute Genome Sequencing Center for Infectious Disease"/>
            <person name="Wu L."/>
            <person name="Ma J."/>
        </authorList>
    </citation>
    <scope>NUCLEOTIDE SEQUENCE [LARGE SCALE GENOMIC DNA]</scope>
    <source>
        <strain evidence="7">JCM 18302</strain>
    </source>
</reference>
<dbReference type="SUPFAM" id="SSF48498">
    <property type="entry name" value="Tetracyclin repressor-like, C-terminal domain"/>
    <property type="match status" value="1"/>
</dbReference>
<evidence type="ECO:0000256" key="3">
    <source>
        <dbReference type="ARBA" id="ARBA00023163"/>
    </source>
</evidence>
<gene>
    <name evidence="6" type="ORF">GCM10023320_69930</name>
</gene>
<keyword evidence="3" id="KW-0804">Transcription</keyword>
<dbReference type="InterPro" id="IPR001647">
    <property type="entry name" value="HTH_TetR"/>
</dbReference>
<protein>
    <submittedName>
        <fullName evidence="6">TetR/AcrR family transcriptional regulator</fullName>
    </submittedName>
</protein>
<evidence type="ECO:0000313" key="7">
    <source>
        <dbReference type="Proteomes" id="UP001500804"/>
    </source>
</evidence>
<evidence type="ECO:0000259" key="5">
    <source>
        <dbReference type="PROSITE" id="PS50977"/>
    </source>
</evidence>
<keyword evidence="2 4" id="KW-0238">DNA-binding</keyword>